<feature type="transmembrane region" description="Helical" evidence="2">
    <location>
        <begin position="557"/>
        <end position="576"/>
    </location>
</feature>
<feature type="compositionally biased region" description="Basic residues" evidence="1">
    <location>
        <begin position="1126"/>
        <end position="1137"/>
    </location>
</feature>
<name>A0A4S2MVT5_9PEZI</name>
<dbReference type="InterPro" id="IPR010308">
    <property type="entry name" value="TRP_C"/>
</dbReference>
<feature type="compositionally biased region" description="Basic and acidic residues" evidence="1">
    <location>
        <begin position="1047"/>
        <end position="1058"/>
    </location>
</feature>
<evidence type="ECO:0000259" key="3">
    <source>
        <dbReference type="Pfam" id="PF06011"/>
    </source>
</evidence>
<reference evidence="4 5" key="1">
    <citation type="submission" date="2019-04" db="EMBL/GenBank/DDBJ databases">
        <title>Comparative genomics and transcriptomics to analyze fruiting body development in filamentous ascomycetes.</title>
        <authorList>
            <consortium name="DOE Joint Genome Institute"/>
            <person name="Lutkenhaus R."/>
            <person name="Traeger S."/>
            <person name="Breuer J."/>
            <person name="Kuo A."/>
            <person name="Lipzen A."/>
            <person name="Pangilinan J."/>
            <person name="Dilworth D."/>
            <person name="Sandor L."/>
            <person name="Poggeler S."/>
            <person name="Barry K."/>
            <person name="Grigoriev I.V."/>
            <person name="Nowrousian M."/>
        </authorList>
    </citation>
    <scope>NUCLEOTIDE SEQUENCE [LARGE SCALE GENOMIC DNA]</scope>
    <source>
        <strain evidence="4 5">CBS 389.68</strain>
    </source>
</reference>
<feature type="compositionally biased region" description="Basic and acidic residues" evidence="1">
    <location>
        <begin position="1170"/>
        <end position="1179"/>
    </location>
</feature>
<dbReference type="OrthoDB" id="5312224at2759"/>
<sequence length="1246" mass="136497">MAPPPSASSSDTSSRASSIRSRDATSVFLPSADSRGTRALRCKRRASPPSSILRPAALLVALLSAASIIPCTSAALISKFRNCLSDSEQTNPTRVQFHPVLVAAEYQSLSKDENFLRTTVWGIVTGSDIDNPPGTTPKLGKRSLGGLNHWDTSELGSPTLDVTDMGWRRDMWHQKREETGTQNPQASTNYSGDTFRIGSRWPNTESIRYNFTAEIVDYADAWLPDKKDLRSRTAVLTKVMLSSFEVIGRQDPFCLNEDGDEDSSIMRSGCPMGNLLEFADLSNTDNWEEMKNRRIPANETQRNDVEYLKAQLPSFTFYQELPSGYQFTSLGVHMRIKAGDNPAQTTLGCIHFEVTPALNQATSDAIRWFAVATLVTVGISCIVAAISNPWSGTTDLFKWSTNYGMDHDMLRLVTPGFGDCLNWLQFITLTGALSLDYPGYYQAVVSKLAWSCLLLEVNFYSGNGKTPDYWVHDGLLVVQAWKKGFERLGQAVGLTTVNDIWVSVAVWFWIVTIAVITIFQIWFWTRRMYRKVMKIEEGDLSSRNLPFTYGMLNRITFTWFLMPLLATSLFQLVVANESDTDLVIVAAVSVFLLISSALLIVYLIQRHRPRQGLWDNLPTLLRFGTFYNTLQETELRFFAVQLASNVARAIIIGALQHSGVAQISVLIAIEIAMMLAVLGLQPYHPETSMNLIHFIFCVIRLITIILQLAFIPSLKTSDAVKGWAGWIILGLHGVTLAFLFLFKALQTLLEMALRGYRGDEEASRGGIVKIFGMRQLHRRKRNANAEHRSSPLTPTPMAGAERKRATLTTMSSHNRQSHSNSSAGLLHSPTTTGEHQMSLVIGPEGSQSGHGHSASGSTAAGFTPTSPAPSGYGYLPTQDYDTPHAGPYYRPPRTRRMTDGEQYPAPLVTRQSWASAAATSRKTRNSTASIQAASPSDPTNESEFGDSPAAAVALRQTDPSMATLGSNPGNTDYAVRESDFYYGVRGPALNTQPVRRLGTGPADPTGPISTAKSWIKQKLGIAKGKEERGFSVVRSSRAPEQMLAAQRELELENSREQGRGGNSDDDDEDGRIGIAVTSQTPEPRMSHVAADTDSDSSDEEVGPESRMLDQTSNNGPAEATLSRKPTVPRKSSKRKSKNVSSGSRGLYDPPVDRSSGGSRLQLPLPFADNPNKKKDERELSFSSTVSSILNNPPGLESTDRPASVGEVRGGKVGQVVSNNHSELRGSQAELVRGGSNGSTATPEKGQ</sequence>
<feature type="transmembrane region" description="Helical" evidence="2">
    <location>
        <begin position="661"/>
        <end position="680"/>
    </location>
</feature>
<feature type="transmembrane region" description="Helical" evidence="2">
    <location>
        <begin position="723"/>
        <end position="742"/>
    </location>
</feature>
<feature type="region of interest" description="Disordered" evidence="1">
    <location>
        <begin position="1"/>
        <end position="26"/>
    </location>
</feature>
<dbReference type="GO" id="GO:0016020">
    <property type="term" value="C:membrane"/>
    <property type="evidence" value="ECO:0007669"/>
    <property type="project" value="TreeGrafter"/>
</dbReference>
<feature type="transmembrane region" description="Helical" evidence="2">
    <location>
        <begin position="500"/>
        <end position="524"/>
    </location>
</feature>
<keyword evidence="5" id="KW-1185">Reference proteome</keyword>
<proteinExistence type="predicted"/>
<evidence type="ECO:0000313" key="5">
    <source>
        <dbReference type="Proteomes" id="UP000298138"/>
    </source>
</evidence>
<feature type="compositionally biased region" description="Polar residues" evidence="1">
    <location>
        <begin position="180"/>
        <end position="192"/>
    </location>
</feature>
<feature type="compositionally biased region" description="Low complexity" evidence="1">
    <location>
        <begin position="811"/>
        <end position="822"/>
    </location>
</feature>
<feature type="region of interest" description="Disordered" evidence="1">
    <location>
        <begin position="175"/>
        <end position="194"/>
    </location>
</feature>
<evidence type="ECO:0000313" key="4">
    <source>
        <dbReference type="EMBL" id="TGZ80644.1"/>
    </source>
</evidence>
<accession>A0A4S2MVT5</accession>
<protein>
    <recommendedName>
        <fullName evidence="3">TRP C-terminal domain-containing protein</fullName>
    </recommendedName>
</protein>
<dbReference type="InParanoid" id="A0A4S2MVT5"/>
<keyword evidence="2" id="KW-1133">Transmembrane helix</keyword>
<feature type="compositionally biased region" description="Low complexity" evidence="1">
    <location>
        <begin position="7"/>
        <end position="19"/>
    </location>
</feature>
<feature type="compositionally biased region" description="Polar residues" evidence="1">
    <location>
        <begin position="1180"/>
        <end position="1190"/>
    </location>
</feature>
<dbReference type="GO" id="GO:0055085">
    <property type="term" value="P:transmembrane transport"/>
    <property type="evidence" value="ECO:0007669"/>
    <property type="project" value="TreeGrafter"/>
</dbReference>
<gene>
    <name evidence="4" type="ORF">EX30DRAFT_341299</name>
</gene>
<dbReference type="EMBL" id="ML220123">
    <property type="protein sequence ID" value="TGZ80644.1"/>
    <property type="molecule type" value="Genomic_DNA"/>
</dbReference>
<dbReference type="AlphaFoldDB" id="A0A4S2MVT5"/>
<dbReference type="InterPro" id="IPR040241">
    <property type="entry name" value="TRP_Flc/Pkd2-like"/>
</dbReference>
<feature type="transmembrane region" description="Helical" evidence="2">
    <location>
        <begin position="582"/>
        <end position="604"/>
    </location>
</feature>
<dbReference type="PANTHER" id="PTHR31145">
    <property type="entry name" value="INTEGRAL MEMBRANE PROTEIN (AFU_ORTHOLOGUE AFUA_7G01610)"/>
    <property type="match status" value="1"/>
</dbReference>
<feature type="region of interest" description="Disordered" evidence="1">
    <location>
        <begin position="779"/>
        <end position="948"/>
    </location>
</feature>
<feature type="compositionally biased region" description="Low complexity" evidence="1">
    <location>
        <begin position="845"/>
        <end position="861"/>
    </location>
</feature>
<feature type="domain" description="TRP C-terminal" evidence="3">
    <location>
        <begin position="483"/>
        <end position="747"/>
    </location>
</feature>
<evidence type="ECO:0000256" key="2">
    <source>
        <dbReference type="SAM" id="Phobius"/>
    </source>
</evidence>
<dbReference type="Proteomes" id="UP000298138">
    <property type="component" value="Unassembled WGS sequence"/>
</dbReference>
<evidence type="ECO:0000256" key="1">
    <source>
        <dbReference type="SAM" id="MobiDB-lite"/>
    </source>
</evidence>
<dbReference type="PANTHER" id="PTHR31145:SF6">
    <property type="entry name" value="INTEGRAL MEMBRANE PROTEIN (AFU_ORTHOLOGUE AFUA_7G01610)"/>
    <property type="match status" value="1"/>
</dbReference>
<organism evidence="4 5">
    <name type="scientific">Ascodesmis nigricans</name>
    <dbReference type="NCBI Taxonomy" id="341454"/>
    <lineage>
        <taxon>Eukaryota</taxon>
        <taxon>Fungi</taxon>
        <taxon>Dikarya</taxon>
        <taxon>Ascomycota</taxon>
        <taxon>Pezizomycotina</taxon>
        <taxon>Pezizomycetes</taxon>
        <taxon>Pezizales</taxon>
        <taxon>Ascodesmidaceae</taxon>
        <taxon>Ascodesmis</taxon>
    </lineage>
</organism>
<feature type="compositionally biased region" description="Acidic residues" evidence="1">
    <location>
        <begin position="1092"/>
        <end position="1102"/>
    </location>
</feature>
<feature type="region of interest" description="Disordered" evidence="1">
    <location>
        <begin position="1047"/>
        <end position="1246"/>
    </location>
</feature>
<feature type="compositionally biased region" description="Polar residues" evidence="1">
    <location>
        <begin position="909"/>
        <end position="942"/>
    </location>
</feature>
<keyword evidence="2" id="KW-0812">Transmembrane</keyword>
<keyword evidence="2" id="KW-0472">Membrane</keyword>
<feature type="transmembrane region" description="Helical" evidence="2">
    <location>
        <begin position="692"/>
        <end position="711"/>
    </location>
</feature>
<dbReference type="STRING" id="341454.A0A4S2MVT5"/>
<feature type="transmembrane region" description="Helical" evidence="2">
    <location>
        <begin position="368"/>
        <end position="387"/>
    </location>
</feature>
<dbReference type="Pfam" id="PF06011">
    <property type="entry name" value="TRP"/>
    <property type="match status" value="1"/>
</dbReference>
<feature type="transmembrane region" description="Helical" evidence="2">
    <location>
        <begin position="56"/>
        <end position="77"/>
    </location>
</feature>
<feature type="compositionally biased region" description="Polar residues" evidence="1">
    <location>
        <begin position="1237"/>
        <end position="1246"/>
    </location>
</feature>